<organism evidence="2 3">
    <name type="scientific">Hibiscus sabdariffa</name>
    <name type="common">roselle</name>
    <dbReference type="NCBI Taxonomy" id="183260"/>
    <lineage>
        <taxon>Eukaryota</taxon>
        <taxon>Viridiplantae</taxon>
        <taxon>Streptophyta</taxon>
        <taxon>Embryophyta</taxon>
        <taxon>Tracheophyta</taxon>
        <taxon>Spermatophyta</taxon>
        <taxon>Magnoliopsida</taxon>
        <taxon>eudicotyledons</taxon>
        <taxon>Gunneridae</taxon>
        <taxon>Pentapetalae</taxon>
        <taxon>rosids</taxon>
        <taxon>malvids</taxon>
        <taxon>Malvales</taxon>
        <taxon>Malvaceae</taxon>
        <taxon>Malvoideae</taxon>
        <taxon>Hibiscus</taxon>
    </lineage>
</organism>
<comment type="caution">
    <text evidence="2">The sequence shown here is derived from an EMBL/GenBank/DDBJ whole genome shotgun (WGS) entry which is preliminary data.</text>
</comment>
<accession>A0ABR2TH29</accession>
<protein>
    <submittedName>
        <fullName evidence="2">Uncharacterized protein</fullName>
    </submittedName>
</protein>
<name>A0ABR2TH29_9ROSI</name>
<sequence>MHFWSRVPKPTWWYRYQIPLWNLCIGTAIWVPVRFESGIGTDILYSPCDHLGSGLRLGQVEGVTSVGIRARLCDNWEDSGTHCYMLPLENMILVKQLEQIGSLPLLTHIYFVYCVLYDRLSCGMARPRRGVRGGGQAPVHLYEVEMESENEETLPPPPPVGGEANEGGAGPQAGVGP</sequence>
<evidence type="ECO:0000256" key="1">
    <source>
        <dbReference type="SAM" id="MobiDB-lite"/>
    </source>
</evidence>
<feature type="compositionally biased region" description="Gly residues" evidence="1">
    <location>
        <begin position="164"/>
        <end position="177"/>
    </location>
</feature>
<proteinExistence type="predicted"/>
<evidence type="ECO:0000313" key="2">
    <source>
        <dbReference type="EMBL" id="KAK9036796.1"/>
    </source>
</evidence>
<gene>
    <name evidence="2" type="ORF">V6N11_021723</name>
</gene>
<feature type="region of interest" description="Disordered" evidence="1">
    <location>
        <begin position="145"/>
        <end position="177"/>
    </location>
</feature>
<reference evidence="2 3" key="1">
    <citation type="journal article" date="2024" name="G3 (Bethesda)">
        <title>Genome assembly of Hibiscus sabdariffa L. provides insights into metabolisms of medicinal natural products.</title>
        <authorList>
            <person name="Kim T."/>
        </authorList>
    </citation>
    <scope>NUCLEOTIDE SEQUENCE [LARGE SCALE GENOMIC DNA]</scope>
    <source>
        <strain evidence="2">TK-2024</strain>
        <tissue evidence="2">Old leaves</tissue>
    </source>
</reference>
<dbReference type="Proteomes" id="UP001396334">
    <property type="component" value="Unassembled WGS sequence"/>
</dbReference>
<evidence type="ECO:0000313" key="3">
    <source>
        <dbReference type="Proteomes" id="UP001396334"/>
    </source>
</evidence>
<dbReference type="EMBL" id="JBBPBN010000005">
    <property type="protein sequence ID" value="KAK9036796.1"/>
    <property type="molecule type" value="Genomic_DNA"/>
</dbReference>
<keyword evidence="3" id="KW-1185">Reference proteome</keyword>